<feature type="domain" description="NPHP4 Ig-like" evidence="1">
    <location>
        <begin position="987"/>
        <end position="1070"/>
    </location>
</feature>
<dbReference type="GO" id="GO:0036064">
    <property type="term" value="C:ciliary basal body"/>
    <property type="evidence" value="ECO:0007669"/>
    <property type="project" value="TreeGrafter"/>
</dbReference>
<dbReference type="Pfam" id="PF26015">
    <property type="entry name" value="Ig_NPH4_3rd"/>
    <property type="match status" value="1"/>
</dbReference>
<dbReference type="EMBL" id="CAJOBC010008139">
    <property type="protein sequence ID" value="CAF3953500.1"/>
    <property type="molecule type" value="Genomic_DNA"/>
</dbReference>
<dbReference type="Pfam" id="PF26187">
    <property type="entry name" value="Ig_NPHP4_4th"/>
    <property type="match status" value="1"/>
</dbReference>
<feature type="domain" description="NPHP4 Ig-like" evidence="4">
    <location>
        <begin position="877"/>
        <end position="976"/>
    </location>
</feature>
<sequence>MLAISSAILFADIRHHQALLSVIQYIPECTIFGKGNMIGGIQFTNEGFVDVLKQPQVHSNQKNILIEHVEIDIEPSIDGFEDELCLLLNKDRISRQMPSSQETRKVSIVERRLRVGIHNGKCYVHEPLICYLTTEQEGTGLGLSKKLSFRQSQRRRTVSSERQARGQDTFRKLYLRNPIRLDDVPLDSQNAIVFVLEYMVSIPLDIHKVKENEPNENTKTSFVVRWTVWFPGKDKQVALNLYGGQVLLTDEVFVYKPSKTVLNSSEVLRETLKFDYRFDDEPIRHSIVTPKPELISAVPRRPTIPLEDEKSSRFEQHVVPSRAIPSALQPPVYHLNNLTPWSNFPLITNVNGKQAEMIDIRQSRLMNIQTETNDPMNCNEIHLYFLAYLRASTQQSKRSFPKNLFFTFKFYRFPETTTSRIALERMHDNISSDPNFQPYVLWRLKQDNSKTTELPGLPVKFLIDGGFLGSVENRNFFEYMDSHVLYIDVWDGDGIFCIGVCALELKYLLRDGRGAIQTLVELDIYSAMPVEATQHIEQEYYQHSTEDQFSLIGEKLQTVGKLIMKIGNVGHVSDQPTIDSLKTYDTLKLLPTNRVVSSTPSFDIIQRRLGEISSSGIPDHHLTRAHRLVESHPNLNTALHTQTQQTTDTERLRKLSRMEAVRKKVTEDSEIIPMPLTTNRELREARENDLKSLAFYRDQSKHADIAHHLSNFITKEIHIRLMPGFIEFFEFVLQNPFPEQHSISITSDDDELSVVTDTREWQKLKSMFEVFSETQESIFTQMDQGGLKQVPQVFMRSKETIHIPFKLQTFQSGIKSDQHSQNPFAQEQTFSVVEKRFNERLKPKQIKTTFQIENGTPIAILSIHIDYISPLIDQTIRCVNGENTLMKRVIRIPNPRRAIISESVVTGLEEQIYQVFVRPSDPNVICDIKPVPINEPCDMLVKAGSQSAPTIKTFYVFIYSDSFMHKPAFVWQFYIHAVKRIDMQCIQSQTTRTTLLLRGTRSSRLVQCFGNSPDELLISPSNAFSCMSNSLHELNLLVRPSKPGIRSYCVNAVDTELHQIIDTWLIRVNSRLPNISRRFEQTLQIGQSQPMNKRIAYTNPYSLSKTFYFSTSHPDLLQLQHSKLDFQANEKRFLSFTLLPLFQITIIDIFILINSEDDTNEDAYCVRVNYVDNL</sequence>
<accession>A0A814VI17</accession>
<dbReference type="InterPro" id="IPR029775">
    <property type="entry name" value="NPHP4"/>
</dbReference>
<evidence type="ECO:0000259" key="3">
    <source>
        <dbReference type="Pfam" id="PF26187"/>
    </source>
</evidence>
<proteinExistence type="predicted"/>
<dbReference type="PANTHER" id="PTHR31043:SF3">
    <property type="entry name" value="NEPHROCYSTIN-4"/>
    <property type="match status" value="1"/>
</dbReference>
<dbReference type="InterPro" id="IPR058687">
    <property type="entry name" value="Ig_NPHP4_1st"/>
</dbReference>
<dbReference type="Proteomes" id="UP000681722">
    <property type="component" value="Unassembled WGS sequence"/>
</dbReference>
<dbReference type="GO" id="GO:0097730">
    <property type="term" value="C:non-motile cilium"/>
    <property type="evidence" value="ECO:0007669"/>
    <property type="project" value="InterPro"/>
</dbReference>
<evidence type="ECO:0000313" key="6">
    <source>
        <dbReference type="EMBL" id="CAF1189226.1"/>
    </source>
</evidence>
<dbReference type="EMBL" id="CAJNOQ010008137">
    <property type="protein sequence ID" value="CAF1189226.1"/>
    <property type="molecule type" value="Genomic_DNA"/>
</dbReference>
<feature type="domain" description="NPHP4 Ig-like" evidence="3">
    <location>
        <begin position="1076"/>
        <end position="1170"/>
    </location>
</feature>
<reference evidence="6" key="1">
    <citation type="submission" date="2021-02" db="EMBL/GenBank/DDBJ databases">
        <authorList>
            <person name="Nowell W R."/>
        </authorList>
    </citation>
    <scope>NUCLEOTIDE SEQUENCE</scope>
</reference>
<dbReference type="GO" id="GO:0090090">
    <property type="term" value="P:negative regulation of canonical Wnt signaling pathway"/>
    <property type="evidence" value="ECO:0007669"/>
    <property type="project" value="InterPro"/>
</dbReference>
<dbReference type="Pfam" id="PF26190">
    <property type="entry name" value="Ig_NPHP4_1st"/>
    <property type="match status" value="1"/>
</dbReference>
<organism evidence="6 8">
    <name type="scientific">Didymodactylos carnosus</name>
    <dbReference type="NCBI Taxonomy" id="1234261"/>
    <lineage>
        <taxon>Eukaryota</taxon>
        <taxon>Metazoa</taxon>
        <taxon>Spiralia</taxon>
        <taxon>Gnathifera</taxon>
        <taxon>Rotifera</taxon>
        <taxon>Eurotatoria</taxon>
        <taxon>Bdelloidea</taxon>
        <taxon>Philodinida</taxon>
        <taxon>Philodinidae</taxon>
        <taxon>Didymodactylos</taxon>
    </lineage>
</organism>
<dbReference type="GO" id="GO:0097546">
    <property type="term" value="C:ciliary base"/>
    <property type="evidence" value="ECO:0007669"/>
    <property type="project" value="TreeGrafter"/>
</dbReference>
<comment type="caution">
    <text evidence="6">The sequence shown here is derived from an EMBL/GenBank/DDBJ whole genome shotgun (WGS) entry which is preliminary data.</text>
</comment>
<dbReference type="GO" id="GO:1904491">
    <property type="term" value="P:protein localization to ciliary transition zone"/>
    <property type="evidence" value="ECO:0007669"/>
    <property type="project" value="TreeGrafter"/>
</dbReference>
<dbReference type="InterPro" id="IPR058688">
    <property type="entry name" value="Ig_NPHP4_2nd"/>
</dbReference>
<evidence type="ECO:0000259" key="4">
    <source>
        <dbReference type="Pfam" id="PF26189"/>
    </source>
</evidence>
<dbReference type="PANTHER" id="PTHR31043">
    <property type="entry name" value="NEPHROCYSTIN-4"/>
    <property type="match status" value="1"/>
</dbReference>
<evidence type="ECO:0008006" key="9">
    <source>
        <dbReference type="Google" id="ProtNLM"/>
    </source>
</evidence>
<dbReference type="AlphaFoldDB" id="A0A814VI17"/>
<dbReference type="InterPro" id="IPR058765">
    <property type="entry name" value="NPHP4_C2-like"/>
</dbReference>
<dbReference type="OrthoDB" id="313446at2759"/>
<evidence type="ECO:0000313" key="7">
    <source>
        <dbReference type="EMBL" id="CAF3953500.1"/>
    </source>
</evidence>
<evidence type="ECO:0000259" key="5">
    <source>
        <dbReference type="Pfam" id="PF26190"/>
    </source>
</evidence>
<dbReference type="Pfam" id="PF26186">
    <property type="entry name" value="NPHP4_C2_3rd"/>
    <property type="match status" value="1"/>
</dbReference>
<evidence type="ECO:0000313" key="8">
    <source>
        <dbReference type="Proteomes" id="UP000663829"/>
    </source>
</evidence>
<feature type="domain" description="NPHP4 C2-like" evidence="2">
    <location>
        <begin position="342"/>
        <end position="571"/>
    </location>
</feature>
<dbReference type="GO" id="GO:0035869">
    <property type="term" value="C:ciliary transition zone"/>
    <property type="evidence" value="ECO:0007669"/>
    <property type="project" value="TreeGrafter"/>
</dbReference>
<dbReference type="Proteomes" id="UP000663829">
    <property type="component" value="Unassembled WGS sequence"/>
</dbReference>
<gene>
    <name evidence="6" type="ORF">GPM918_LOCUS23116</name>
    <name evidence="7" type="ORF">SRO942_LOCUS23115</name>
</gene>
<evidence type="ECO:0000259" key="2">
    <source>
        <dbReference type="Pfam" id="PF26186"/>
    </source>
</evidence>
<keyword evidence="8" id="KW-1185">Reference proteome</keyword>
<dbReference type="InterPro" id="IPR058686">
    <property type="entry name" value="Ig_NPHP4_3rd"/>
</dbReference>
<dbReference type="Pfam" id="PF26189">
    <property type="entry name" value="Ig_NPHP4_2nd"/>
    <property type="match status" value="1"/>
</dbReference>
<protein>
    <recommendedName>
        <fullName evidence="9">Nephrocystin-4</fullName>
    </recommendedName>
</protein>
<evidence type="ECO:0000259" key="1">
    <source>
        <dbReference type="Pfam" id="PF26015"/>
    </source>
</evidence>
<dbReference type="InterPro" id="IPR058685">
    <property type="entry name" value="Ig_NPHP4_4th"/>
</dbReference>
<feature type="domain" description="NPHP4 Ig-like" evidence="5">
    <location>
        <begin position="724"/>
        <end position="866"/>
    </location>
</feature>
<name>A0A814VI17_9BILA</name>